<comment type="pathway">
    <text evidence="3 7">Amino-acid biosynthesis; L-leucine biosynthesis; L-leucine from 3-methyl-2-oxobutanoate: step 2/4.</text>
</comment>
<evidence type="ECO:0000313" key="9">
    <source>
        <dbReference type="EMBL" id="RZS85118.1"/>
    </source>
</evidence>
<comment type="catalytic activity">
    <reaction evidence="1 7">
        <text>(2R,3S)-3-isopropylmalate = (2S)-2-isopropylmalate</text>
        <dbReference type="Rhea" id="RHEA:32287"/>
        <dbReference type="ChEBI" id="CHEBI:1178"/>
        <dbReference type="ChEBI" id="CHEBI:35121"/>
        <dbReference type="EC" id="4.2.1.33"/>
    </reaction>
</comment>
<dbReference type="GO" id="GO:0009098">
    <property type="term" value="P:L-leucine biosynthetic process"/>
    <property type="evidence" value="ECO:0007669"/>
    <property type="project" value="UniProtKB-UniRule"/>
</dbReference>
<protein>
    <recommendedName>
        <fullName evidence="7">3-isopropylmalate dehydratase small subunit</fullName>
        <ecNumber evidence="7">4.2.1.33</ecNumber>
    </recommendedName>
    <alternativeName>
        <fullName evidence="7">Alpha-IPM isomerase</fullName>
        <shortName evidence="7">IPMI</shortName>
    </alternativeName>
    <alternativeName>
        <fullName evidence="7">Isopropylmalate isomerase</fullName>
    </alternativeName>
</protein>
<dbReference type="SUPFAM" id="SSF52016">
    <property type="entry name" value="LeuD/IlvD-like"/>
    <property type="match status" value="1"/>
</dbReference>
<evidence type="ECO:0000256" key="7">
    <source>
        <dbReference type="HAMAP-Rule" id="MF_01032"/>
    </source>
</evidence>
<sequence>MTQASATVRRFGDDIDTDVIIPAIYLTSHRPEVLARHCMEPLDPGFAGRVRPGDVLVAGRNFGCGSSREHAVLALQAAGISCIVAESFARIFFRNALNNGLPLVACPDAVRDAREGDAIRVDLDGGQVWLGARAYPFPVHPPFLAGMIRQGGLVEYVRRRLAATGTD</sequence>
<comment type="function">
    <text evidence="2 7">Catalyzes the isomerization between 2-isopropylmalate and 3-isopropylmalate, via the formation of 2-isopropylmaleate.</text>
</comment>
<keyword evidence="7" id="KW-0432">Leucine biosynthesis</keyword>
<keyword evidence="10" id="KW-1185">Reference proteome</keyword>
<dbReference type="Gene3D" id="3.20.19.10">
    <property type="entry name" value="Aconitase, domain 4"/>
    <property type="match status" value="1"/>
</dbReference>
<evidence type="ECO:0000259" key="8">
    <source>
        <dbReference type="Pfam" id="PF00694"/>
    </source>
</evidence>
<dbReference type="NCBIfam" id="TIGR02087">
    <property type="entry name" value="LEUD_arch"/>
    <property type="match status" value="1"/>
</dbReference>
<feature type="domain" description="Aconitase A/isopropylmalate dehydratase small subunit swivel" evidence="8">
    <location>
        <begin position="55"/>
        <end position="101"/>
    </location>
</feature>
<dbReference type="EMBL" id="SGXC01000001">
    <property type="protein sequence ID" value="RZS85118.1"/>
    <property type="molecule type" value="Genomic_DNA"/>
</dbReference>
<evidence type="ECO:0000313" key="10">
    <source>
        <dbReference type="Proteomes" id="UP000292445"/>
    </source>
</evidence>
<dbReference type="RefSeq" id="WP_207221916.1">
    <property type="nucleotide sequence ID" value="NZ_SGXC01000001.1"/>
</dbReference>
<dbReference type="InterPro" id="IPR050075">
    <property type="entry name" value="LeuD"/>
</dbReference>
<name>A0A4Q7NJN6_9BURK</name>
<keyword evidence="7" id="KW-0028">Amino-acid biosynthesis</keyword>
<dbReference type="UniPathway" id="UPA00048">
    <property type="reaction ID" value="UER00071"/>
</dbReference>
<dbReference type="EC" id="4.2.1.33" evidence="7"/>
<evidence type="ECO:0000256" key="3">
    <source>
        <dbReference type="ARBA" id="ARBA00004729"/>
    </source>
</evidence>
<proteinExistence type="inferred from homology"/>
<dbReference type="Pfam" id="PF00694">
    <property type="entry name" value="Aconitase_C"/>
    <property type="match status" value="1"/>
</dbReference>
<dbReference type="HAMAP" id="MF_01032">
    <property type="entry name" value="LeuD_type2"/>
    <property type="match status" value="1"/>
</dbReference>
<evidence type="ECO:0000256" key="2">
    <source>
        <dbReference type="ARBA" id="ARBA00002695"/>
    </source>
</evidence>
<comment type="similarity">
    <text evidence="4 7">Belongs to the LeuD family. LeuD type 2 subfamily.</text>
</comment>
<dbReference type="InterPro" id="IPR033940">
    <property type="entry name" value="IPMI_Swivel"/>
</dbReference>
<dbReference type="InterPro" id="IPR015928">
    <property type="entry name" value="Aconitase/3IPM_dehydase_swvl"/>
</dbReference>
<dbReference type="Proteomes" id="UP000292445">
    <property type="component" value="Unassembled WGS sequence"/>
</dbReference>
<evidence type="ECO:0000256" key="4">
    <source>
        <dbReference type="ARBA" id="ARBA00009869"/>
    </source>
</evidence>
<reference evidence="9 10" key="1">
    <citation type="submission" date="2019-02" db="EMBL/GenBank/DDBJ databases">
        <title>Genomic Encyclopedia of Type Strains, Phase IV (KMG-IV): sequencing the most valuable type-strain genomes for metagenomic binning, comparative biology and taxonomic classification.</title>
        <authorList>
            <person name="Goeker M."/>
        </authorList>
    </citation>
    <scope>NUCLEOTIDE SEQUENCE [LARGE SCALE GENOMIC DNA]</scope>
    <source>
        <strain evidence="9 10">K24</strain>
    </source>
</reference>
<dbReference type="AlphaFoldDB" id="A0A4Q7NJN6"/>
<comment type="subunit">
    <text evidence="5 7">Heterodimer of LeuC and LeuD.</text>
</comment>
<keyword evidence="7" id="KW-0100">Branched-chain amino acid biosynthesis</keyword>
<gene>
    <name evidence="7" type="primary">leuD</name>
    <name evidence="9" type="ORF">EV675_1141</name>
</gene>
<dbReference type="GO" id="GO:0003861">
    <property type="term" value="F:3-isopropylmalate dehydratase activity"/>
    <property type="evidence" value="ECO:0007669"/>
    <property type="project" value="UniProtKB-UniRule"/>
</dbReference>
<evidence type="ECO:0000256" key="5">
    <source>
        <dbReference type="ARBA" id="ARBA00011271"/>
    </source>
</evidence>
<dbReference type="InterPro" id="IPR000573">
    <property type="entry name" value="AconitaseA/IPMdHydase_ssu_swvl"/>
</dbReference>
<dbReference type="CDD" id="cd01577">
    <property type="entry name" value="IPMI_Swivel"/>
    <property type="match status" value="1"/>
</dbReference>
<evidence type="ECO:0000256" key="6">
    <source>
        <dbReference type="ARBA" id="ARBA00023239"/>
    </source>
</evidence>
<organism evidence="9 10">
    <name type="scientific">Pigmentiphaga kullae</name>
    <dbReference type="NCBI Taxonomy" id="151784"/>
    <lineage>
        <taxon>Bacteria</taxon>
        <taxon>Pseudomonadati</taxon>
        <taxon>Pseudomonadota</taxon>
        <taxon>Betaproteobacteria</taxon>
        <taxon>Burkholderiales</taxon>
        <taxon>Alcaligenaceae</taxon>
        <taxon>Pigmentiphaga</taxon>
    </lineage>
</organism>
<evidence type="ECO:0000256" key="1">
    <source>
        <dbReference type="ARBA" id="ARBA00000491"/>
    </source>
</evidence>
<dbReference type="PANTHER" id="PTHR43345">
    <property type="entry name" value="3-ISOPROPYLMALATE DEHYDRATASE SMALL SUBUNIT 2-RELATED-RELATED"/>
    <property type="match status" value="1"/>
</dbReference>
<dbReference type="PANTHER" id="PTHR43345:SF2">
    <property type="entry name" value="3-ISOPROPYLMALATE DEHYDRATASE SMALL SUBUNIT 1"/>
    <property type="match status" value="1"/>
</dbReference>
<keyword evidence="6 7" id="KW-0456">Lyase</keyword>
<dbReference type="InterPro" id="IPR011827">
    <property type="entry name" value="LeuD_type2/HacB/DmdB"/>
</dbReference>
<comment type="caution">
    <text evidence="9">The sequence shown here is derived from an EMBL/GenBank/DDBJ whole genome shotgun (WGS) entry which is preliminary data.</text>
</comment>
<accession>A0A4Q7NJN6</accession>